<dbReference type="EMBL" id="BAABBX010000015">
    <property type="protein sequence ID" value="GAA4191077.1"/>
    <property type="molecule type" value="Genomic_DNA"/>
</dbReference>
<gene>
    <name evidence="1" type="ORF">GCM10022288_21370</name>
</gene>
<evidence type="ECO:0000313" key="1">
    <source>
        <dbReference type="EMBL" id="GAA4191077.1"/>
    </source>
</evidence>
<dbReference type="Proteomes" id="UP001500213">
    <property type="component" value="Unassembled WGS sequence"/>
</dbReference>
<keyword evidence="2" id="KW-1185">Reference proteome</keyword>
<accession>A0ABP8AVF8</accession>
<organism evidence="1 2">
    <name type="scientific">Gryllotalpicola kribbensis</name>
    <dbReference type="NCBI Taxonomy" id="993084"/>
    <lineage>
        <taxon>Bacteria</taxon>
        <taxon>Bacillati</taxon>
        <taxon>Actinomycetota</taxon>
        <taxon>Actinomycetes</taxon>
        <taxon>Micrococcales</taxon>
        <taxon>Microbacteriaceae</taxon>
        <taxon>Gryllotalpicola</taxon>
    </lineage>
</organism>
<evidence type="ECO:0008006" key="3">
    <source>
        <dbReference type="Google" id="ProtNLM"/>
    </source>
</evidence>
<protein>
    <recommendedName>
        <fullName evidence="3">DUF4268 domain-containing protein</fullName>
    </recommendedName>
</protein>
<dbReference type="RefSeq" id="WP_344776678.1">
    <property type="nucleotide sequence ID" value="NZ_BAABBX010000015.1"/>
</dbReference>
<name>A0ABP8AVF8_9MICO</name>
<comment type="caution">
    <text evidence="1">The sequence shown here is derived from an EMBL/GenBank/DDBJ whole genome shotgun (WGS) entry which is preliminary data.</text>
</comment>
<reference evidence="2" key="1">
    <citation type="journal article" date="2019" name="Int. J. Syst. Evol. Microbiol.">
        <title>The Global Catalogue of Microorganisms (GCM) 10K type strain sequencing project: providing services to taxonomists for standard genome sequencing and annotation.</title>
        <authorList>
            <consortium name="The Broad Institute Genomics Platform"/>
            <consortium name="The Broad Institute Genome Sequencing Center for Infectious Disease"/>
            <person name="Wu L."/>
            <person name="Ma J."/>
        </authorList>
    </citation>
    <scope>NUCLEOTIDE SEQUENCE [LARGE SCALE GENOMIC DNA]</scope>
    <source>
        <strain evidence="2">JCM 17593</strain>
    </source>
</reference>
<sequence>MSDHDEPIYVESAPDVGSERLTAALASVDVPAIGQALRHDYVIVPLIEVDGGDAQYRVYRTDEPEGDKAFDFGIFSSTEALARFLSDDPAKRFEVVKGSGLGGFLRAQQHLIKYVRFDPAGPHPVRATVEDVLWSLEPRLLDDEVAWAAAGGMPEAAQPGDRAIAIDTPLSTDWAVIDVTDAAVRAQQVRRLLDAQLGGFLNRKLRADFEAWFTRASELALGAGGRFLAFLVRRSDKAAAAVNLALYWHELGPAIGDASHLERMTERLRGELAADDELVGAETPAGPFIRHTRLRRAAAELEGADRELLVVDYWLAFPDGRGLAQYSFSSPHVEQREALLLLFDNIVVRARWVMEQGE</sequence>
<proteinExistence type="predicted"/>
<evidence type="ECO:0000313" key="2">
    <source>
        <dbReference type="Proteomes" id="UP001500213"/>
    </source>
</evidence>